<keyword evidence="11" id="KW-0157">Chromophore</keyword>
<dbReference type="FunFam" id="1.10.287.130:FF:000002">
    <property type="entry name" value="Two-component osmosensing histidine kinase"/>
    <property type="match status" value="1"/>
</dbReference>
<dbReference type="Pfam" id="PF02518">
    <property type="entry name" value="HATPase_c"/>
    <property type="match status" value="1"/>
</dbReference>
<dbReference type="PROSITE" id="PS50110">
    <property type="entry name" value="RESPONSE_REGULATORY"/>
    <property type="match status" value="1"/>
</dbReference>
<dbReference type="Pfam" id="PF12860">
    <property type="entry name" value="PAS_7"/>
    <property type="match status" value="1"/>
</dbReference>
<evidence type="ECO:0000256" key="11">
    <source>
        <dbReference type="ARBA" id="ARBA00022991"/>
    </source>
</evidence>
<dbReference type="SUPFAM" id="SSF55781">
    <property type="entry name" value="GAF domain-like"/>
    <property type="match status" value="2"/>
</dbReference>
<dbReference type="InterPro" id="IPR003661">
    <property type="entry name" value="HisK_dim/P_dom"/>
</dbReference>
<dbReference type="EC" id="2.7.13.3" evidence="3"/>
<dbReference type="InterPro" id="IPR036097">
    <property type="entry name" value="HisK_dim/P_sf"/>
</dbReference>
<keyword evidence="13" id="KW-0675">Receptor</keyword>
<reference evidence="20 21" key="2">
    <citation type="submission" date="2020-02" db="EMBL/GenBank/DDBJ databases">
        <title>Genome sequences of Thiorhodococcus mannitoliphagus and Thiorhodococcus minor, purple sulfur photosynthetic bacteria in the gammaproteobacterial family, Chromatiaceae.</title>
        <authorList>
            <person name="Aviles F.A."/>
            <person name="Meyer T.E."/>
            <person name="Kyndt J.A."/>
        </authorList>
    </citation>
    <scope>NUCLEOTIDE SEQUENCE [LARGE SCALE GENOMIC DNA]</scope>
    <source>
        <strain evidence="20 21">DSM 18266</strain>
    </source>
</reference>
<sequence>MNTESSLDSPGIDLSQCEAEPIHLSGAIQPHGVLLALHGPALRVTQATPTSLDLLGIAAADLLECELEQVLGAGLAESVQEALARYRELPTAPVSFRWEPPGADRAFAAYVHEIETAVLLELEPANPVSGGSLAQAVRAFGLVRTQTDLPTKLQTAATLFRRLTGYDRVMIYRLDRLDWHGEIVAEDCRADLESYLGLHYPASDIPPQARRLYLINQSRVIVDVDYTPAPILPALNPISGQPLDLSHSLLRSVSPVHLEYLRNMGSRATLTLSLLRDGELWGMISCHHNTPYPVSDDIREIAGWMAQNLATEIALAEQLREKRDEADLRQCRDRILAAMREGARLPSLLSGPRQADLLGALRADGVALIQGDEAHTAGVTPDAARILDIFAGLSARSPSRASPLFATDCLSEHLEGTDDLGATAAGVAMVSLDSPGSPKLMWFRVEQLRHVTWGGNPDKAVTLEPDGRLSPRQSFAAWSQTVRLRSRRWTPEEQAAALELRALIDLEMLRQAEEQLRQTQTLLHAAIETLGEGFVIYDAEERLVYCNEEYRNLYRTSAPIIATGRTFEEILRYGVERGQYRDALGREEEWVAERLTSHRLGEEDRIQQLDDGRWLQVRECRVPDGSSVGIRVDVTELYQAKEAAEAANIAKSRFLAVMSHEIRTPMNAILGMAQLCLMPHLADEERRDYARTILNAGQTLLTLINDILDFSRVEAGKVQLAVSSCDMRQLIRETQTLFVESARSKHLALTVHWTGPDGQNYRVDANRLRQMLDNLVANAIKFTAQGEICIEGREVRRDGPTAILEFAVSDTGIGIAQNLQGLLFQPFSQAGEATTRLYGGTGLGLSIVRSLARLMGGDVGVESQPGQGSRFWFRISAEPLAMGEDRRHRPRFAQDGAAGATLQAIFAGRVLVVDDERSNRRLMQAILTKLGASVLLAEDGAQAVAAITGGERPDLVLMDCQMPVLDGYAATQRIRLWERETDRPRLPILALTAAAFEEDRQRCLQVGMDDVLTKPLMIDTLTEMLGRWLPKADEPPPEVGGAELSMDAVRVEVVDRERVLALVEQLQPLLADHKFDAFACLKALQALFAGTPVAAELDVVSEHLSAFRFDQALEQLRRIVQAQGWEGLP</sequence>
<evidence type="ECO:0000259" key="18">
    <source>
        <dbReference type="PROSITE" id="PS50109"/>
    </source>
</evidence>
<dbReference type="Pfam" id="PF00512">
    <property type="entry name" value="HisKA"/>
    <property type="match status" value="1"/>
</dbReference>
<accession>A0A6P1E109</accession>
<dbReference type="Gene3D" id="3.30.450.20">
    <property type="entry name" value="PAS domain"/>
    <property type="match status" value="2"/>
</dbReference>
<keyword evidence="6" id="KW-0716">Sensory transduction</keyword>
<keyword evidence="7" id="KW-0808">Transferase</keyword>
<evidence type="ECO:0000256" key="7">
    <source>
        <dbReference type="ARBA" id="ARBA00022679"/>
    </source>
</evidence>
<evidence type="ECO:0000256" key="14">
    <source>
        <dbReference type="ARBA" id="ARBA00064003"/>
    </source>
</evidence>
<dbReference type="Pfam" id="PF00072">
    <property type="entry name" value="Response_reg"/>
    <property type="match status" value="1"/>
</dbReference>
<organism evidence="20 21">
    <name type="scientific">Thiorhodococcus mannitoliphagus</name>
    <dbReference type="NCBI Taxonomy" id="329406"/>
    <lineage>
        <taxon>Bacteria</taxon>
        <taxon>Pseudomonadati</taxon>
        <taxon>Pseudomonadota</taxon>
        <taxon>Gammaproteobacteria</taxon>
        <taxon>Chromatiales</taxon>
        <taxon>Chromatiaceae</taxon>
        <taxon>Thiorhodococcus</taxon>
    </lineage>
</organism>
<keyword evidence="21" id="KW-1185">Reference proteome</keyword>
<evidence type="ECO:0000256" key="6">
    <source>
        <dbReference type="ARBA" id="ARBA00022606"/>
    </source>
</evidence>
<feature type="domain" description="Response regulatory" evidence="19">
    <location>
        <begin position="909"/>
        <end position="1029"/>
    </location>
</feature>
<dbReference type="PROSITE" id="PS50046">
    <property type="entry name" value="PHYTOCHROME_2"/>
    <property type="match status" value="1"/>
</dbReference>
<comment type="subunit">
    <text evidence="14">At low DSF concentrations, interacts with RpfF.</text>
</comment>
<dbReference type="InterPro" id="IPR003018">
    <property type="entry name" value="GAF"/>
</dbReference>
<dbReference type="SMART" id="SM00065">
    <property type="entry name" value="GAF"/>
    <property type="match status" value="1"/>
</dbReference>
<dbReference type="GO" id="GO:0006355">
    <property type="term" value="P:regulation of DNA-templated transcription"/>
    <property type="evidence" value="ECO:0007669"/>
    <property type="project" value="InterPro"/>
</dbReference>
<dbReference type="Proteomes" id="UP000471640">
    <property type="component" value="Unassembled WGS sequence"/>
</dbReference>
<comment type="catalytic activity">
    <reaction evidence="1">
        <text>ATP + protein L-histidine = ADP + protein N-phospho-L-histidine.</text>
        <dbReference type="EC" id="2.7.13.3"/>
    </reaction>
</comment>
<dbReference type="SMART" id="SM00387">
    <property type="entry name" value="HATPase_c"/>
    <property type="match status" value="1"/>
</dbReference>
<dbReference type="PRINTS" id="PR00344">
    <property type="entry name" value="BCTRLSENSOR"/>
</dbReference>
<dbReference type="InterPro" id="IPR011006">
    <property type="entry name" value="CheY-like_superfamily"/>
</dbReference>
<feature type="domain" description="Phytochrome chromophore attachment site" evidence="17">
    <location>
        <begin position="148"/>
        <end position="291"/>
    </location>
</feature>
<dbReference type="Pfam" id="PF08446">
    <property type="entry name" value="PAS_2"/>
    <property type="match status" value="1"/>
</dbReference>
<dbReference type="Pfam" id="PF01590">
    <property type="entry name" value="GAF"/>
    <property type="match status" value="1"/>
</dbReference>
<protein>
    <recommendedName>
        <fullName evidence="15">Sensory/regulatory protein RpfC</fullName>
        <ecNumber evidence="3">2.7.13.3</ecNumber>
    </recommendedName>
</protein>
<evidence type="ECO:0000256" key="3">
    <source>
        <dbReference type="ARBA" id="ARBA00012438"/>
    </source>
</evidence>
<dbReference type="RefSeq" id="WP_164654778.1">
    <property type="nucleotide sequence ID" value="NZ_JAAIJR010000064.1"/>
</dbReference>
<dbReference type="SUPFAM" id="SSF55785">
    <property type="entry name" value="PYP-like sensor domain (PAS domain)"/>
    <property type="match status" value="2"/>
</dbReference>
<dbReference type="Gene3D" id="3.30.450.270">
    <property type="match status" value="1"/>
</dbReference>
<keyword evidence="12" id="KW-0902">Two-component regulatory system</keyword>
<evidence type="ECO:0000259" key="17">
    <source>
        <dbReference type="PROSITE" id="PS50046"/>
    </source>
</evidence>
<dbReference type="InterPro" id="IPR016132">
    <property type="entry name" value="Phyto_chromo_attachment"/>
</dbReference>
<evidence type="ECO:0000256" key="9">
    <source>
        <dbReference type="ARBA" id="ARBA00022777"/>
    </source>
</evidence>
<evidence type="ECO:0000256" key="8">
    <source>
        <dbReference type="ARBA" id="ARBA00022741"/>
    </source>
</evidence>
<feature type="domain" description="Histidine kinase" evidence="18">
    <location>
        <begin position="657"/>
        <end position="879"/>
    </location>
</feature>
<dbReference type="InterPro" id="IPR013515">
    <property type="entry name" value="Phytochrome_cen-reg"/>
</dbReference>
<dbReference type="Gene3D" id="3.30.565.10">
    <property type="entry name" value="Histidine kinase-like ATPase, C-terminal domain"/>
    <property type="match status" value="1"/>
</dbReference>
<gene>
    <name evidence="20" type="ORF">G3480_15370</name>
</gene>
<keyword evidence="10" id="KW-0067">ATP-binding</keyword>
<dbReference type="PANTHER" id="PTHR45339:SF1">
    <property type="entry name" value="HYBRID SIGNAL TRANSDUCTION HISTIDINE KINASE J"/>
    <property type="match status" value="1"/>
</dbReference>
<dbReference type="InterPro" id="IPR036890">
    <property type="entry name" value="HATPase_C_sf"/>
</dbReference>
<dbReference type="GO" id="GO:0005524">
    <property type="term" value="F:ATP binding"/>
    <property type="evidence" value="ECO:0007669"/>
    <property type="project" value="UniProtKB-KW"/>
</dbReference>
<evidence type="ECO:0000256" key="4">
    <source>
        <dbReference type="ARBA" id="ARBA00022543"/>
    </source>
</evidence>
<evidence type="ECO:0000256" key="12">
    <source>
        <dbReference type="ARBA" id="ARBA00023012"/>
    </source>
</evidence>
<keyword evidence="8" id="KW-0547">Nucleotide-binding</keyword>
<dbReference type="InterPro" id="IPR013654">
    <property type="entry name" value="PAS_2"/>
</dbReference>
<dbReference type="InterPro" id="IPR035965">
    <property type="entry name" value="PAS-like_dom_sf"/>
</dbReference>
<dbReference type="PROSITE" id="PS50109">
    <property type="entry name" value="HIS_KIN"/>
    <property type="match status" value="1"/>
</dbReference>
<feature type="modified residue" description="4-aspartylphosphate" evidence="16">
    <location>
        <position position="959"/>
    </location>
</feature>
<keyword evidence="4" id="KW-0600">Photoreceptor protein</keyword>
<dbReference type="GO" id="GO:0000155">
    <property type="term" value="F:phosphorelay sensor kinase activity"/>
    <property type="evidence" value="ECO:0007669"/>
    <property type="project" value="InterPro"/>
</dbReference>
<evidence type="ECO:0000313" key="21">
    <source>
        <dbReference type="Proteomes" id="UP000471640"/>
    </source>
</evidence>
<dbReference type="InterPro" id="IPR029016">
    <property type="entry name" value="GAF-like_dom_sf"/>
</dbReference>
<evidence type="ECO:0000256" key="10">
    <source>
        <dbReference type="ARBA" id="ARBA00022840"/>
    </source>
</evidence>
<evidence type="ECO:0000259" key="19">
    <source>
        <dbReference type="PROSITE" id="PS50110"/>
    </source>
</evidence>
<evidence type="ECO:0000256" key="16">
    <source>
        <dbReference type="PROSITE-ProRule" id="PRU00169"/>
    </source>
</evidence>
<dbReference type="SMART" id="SM00388">
    <property type="entry name" value="HisKA"/>
    <property type="match status" value="1"/>
</dbReference>
<comment type="similarity">
    <text evidence="2">In the N-terminal section; belongs to the phytochrome family.</text>
</comment>
<dbReference type="CDD" id="cd00082">
    <property type="entry name" value="HisKA"/>
    <property type="match status" value="1"/>
</dbReference>
<dbReference type="Gene3D" id="3.40.50.2300">
    <property type="match status" value="1"/>
</dbReference>
<dbReference type="GO" id="GO:0009881">
    <property type="term" value="F:photoreceptor activity"/>
    <property type="evidence" value="ECO:0007669"/>
    <property type="project" value="UniProtKB-KW"/>
</dbReference>
<dbReference type="PANTHER" id="PTHR45339">
    <property type="entry name" value="HYBRID SIGNAL TRANSDUCTION HISTIDINE KINASE J"/>
    <property type="match status" value="1"/>
</dbReference>
<dbReference type="FunFam" id="3.30.565.10:FF:000010">
    <property type="entry name" value="Sensor histidine kinase RcsC"/>
    <property type="match status" value="1"/>
</dbReference>
<evidence type="ECO:0000313" key="20">
    <source>
        <dbReference type="EMBL" id="NEX21674.1"/>
    </source>
</evidence>
<dbReference type="InterPro" id="IPR003594">
    <property type="entry name" value="HATPase_dom"/>
</dbReference>
<dbReference type="InterPro" id="IPR001789">
    <property type="entry name" value="Sig_transdc_resp-reg_receiver"/>
</dbReference>
<dbReference type="SUPFAM" id="SSF52172">
    <property type="entry name" value="CheY-like"/>
    <property type="match status" value="1"/>
</dbReference>
<reference evidence="21" key="1">
    <citation type="journal article" date="2020" name="Microbiol. Resour. Announc.">
        <title>Draft Genome Sequences of Thiorhodococcus mannitoliphagus and Thiorhodococcus minor, Purple Sulfur Photosynthetic Bacteria in the Gammaproteobacterial Family Chromatiaceae.</title>
        <authorList>
            <person name="Aviles F.A."/>
            <person name="Meyer T.E."/>
            <person name="Kyndt J.A."/>
        </authorList>
    </citation>
    <scope>NUCLEOTIDE SEQUENCE [LARGE SCALE GENOMIC DNA]</scope>
    <source>
        <strain evidence="21">DSM 18266</strain>
    </source>
</reference>
<evidence type="ECO:0000256" key="13">
    <source>
        <dbReference type="ARBA" id="ARBA00023170"/>
    </source>
</evidence>
<dbReference type="CDD" id="cd17546">
    <property type="entry name" value="REC_hyHK_CKI1_RcsC-like"/>
    <property type="match status" value="1"/>
</dbReference>
<evidence type="ECO:0000256" key="2">
    <source>
        <dbReference type="ARBA" id="ARBA00006402"/>
    </source>
</evidence>
<dbReference type="SUPFAM" id="SSF47384">
    <property type="entry name" value="Homodimeric domain of signal transducing histidine kinase"/>
    <property type="match status" value="1"/>
</dbReference>
<dbReference type="CDD" id="cd16922">
    <property type="entry name" value="HATPase_EvgS-ArcB-TorS-like"/>
    <property type="match status" value="1"/>
</dbReference>
<dbReference type="InterPro" id="IPR004358">
    <property type="entry name" value="Sig_transdc_His_kin-like_C"/>
</dbReference>
<keyword evidence="9" id="KW-0418">Kinase</keyword>
<dbReference type="AlphaFoldDB" id="A0A6P1E109"/>
<comment type="caution">
    <text evidence="20">The sequence shown here is derived from an EMBL/GenBank/DDBJ whole genome shotgun (WGS) entry which is preliminary data.</text>
</comment>
<dbReference type="InterPro" id="IPR043150">
    <property type="entry name" value="Phytochrome_PHY_sf"/>
</dbReference>
<dbReference type="InterPro" id="IPR005467">
    <property type="entry name" value="His_kinase_dom"/>
</dbReference>
<evidence type="ECO:0000256" key="5">
    <source>
        <dbReference type="ARBA" id="ARBA00022553"/>
    </source>
</evidence>
<name>A0A6P1E109_9GAMM</name>
<dbReference type="GO" id="GO:0009584">
    <property type="term" value="P:detection of visible light"/>
    <property type="evidence" value="ECO:0007669"/>
    <property type="project" value="InterPro"/>
</dbReference>
<evidence type="ECO:0000256" key="1">
    <source>
        <dbReference type="ARBA" id="ARBA00000085"/>
    </source>
</evidence>
<dbReference type="Gene3D" id="3.30.450.40">
    <property type="match status" value="1"/>
</dbReference>
<keyword evidence="5 16" id="KW-0597">Phosphoprotein</keyword>
<dbReference type="SMART" id="SM00448">
    <property type="entry name" value="REC"/>
    <property type="match status" value="1"/>
</dbReference>
<dbReference type="SUPFAM" id="SSF55874">
    <property type="entry name" value="ATPase domain of HSP90 chaperone/DNA topoisomerase II/histidine kinase"/>
    <property type="match status" value="1"/>
</dbReference>
<dbReference type="Gene3D" id="1.10.287.130">
    <property type="match status" value="1"/>
</dbReference>
<dbReference type="EMBL" id="JAAIJR010000064">
    <property type="protein sequence ID" value="NEX21674.1"/>
    <property type="molecule type" value="Genomic_DNA"/>
</dbReference>
<dbReference type="Pfam" id="PF00360">
    <property type="entry name" value="PHY"/>
    <property type="match status" value="1"/>
</dbReference>
<evidence type="ECO:0000256" key="15">
    <source>
        <dbReference type="ARBA" id="ARBA00068150"/>
    </source>
</evidence>
<proteinExistence type="inferred from homology"/>